<accession>B0DMZ0</accession>
<reference evidence="1 2" key="1">
    <citation type="journal article" date="2008" name="Nature">
        <title>The genome of Laccaria bicolor provides insights into mycorrhizal symbiosis.</title>
        <authorList>
            <person name="Martin F."/>
            <person name="Aerts A."/>
            <person name="Ahren D."/>
            <person name="Brun A."/>
            <person name="Danchin E.G.J."/>
            <person name="Duchaussoy F."/>
            <person name="Gibon J."/>
            <person name="Kohler A."/>
            <person name="Lindquist E."/>
            <person name="Pereda V."/>
            <person name="Salamov A."/>
            <person name="Shapiro H.J."/>
            <person name="Wuyts J."/>
            <person name="Blaudez D."/>
            <person name="Buee M."/>
            <person name="Brokstein P."/>
            <person name="Canbaeck B."/>
            <person name="Cohen D."/>
            <person name="Courty P.E."/>
            <person name="Coutinho P.M."/>
            <person name="Delaruelle C."/>
            <person name="Detter J.C."/>
            <person name="Deveau A."/>
            <person name="DiFazio S."/>
            <person name="Duplessis S."/>
            <person name="Fraissinet-Tachet L."/>
            <person name="Lucic E."/>
            <person name="Frey-Klett P."/>
            <person name="Fourrey C."/>
            <person name="Feussner I."/>
            <person name="Gay G."/>
            <person name="Grimwood J."/>
            <person name="Hoegger P.J."/>
            <person name="Jain P."/>
            <person name="Kilaru S."/>
            <person name="Labbe J."/>
            <person name="Lin Y.C."/>
            <person name="Legue V."/>
            <person name="Le Tacon F."/>
            <person name="Marmeisse R."/>
            <person name="Melayah D."/>
            <person name="Montanini B."/>
            <person name="Muratet M."/>
            <person name="Nehls U."/>
            <person name="Niculita-Hirzel H."/>
            <person name="Oudot-Le Secq M.P."/>
            <person name="Peter M."/>
            <person name="Quesneville H."/>
            <person name="Rajashekar B."/>
            <person name="Reich M."/>
            <person name="Rouhier N."/>
            <person name="Schmutz J."/>
            <person name="Yin T."/>
            <person name="Chalot M."/>
            <person name="Henrissat B."/>
            <person name="Kuees U."/>
            <person name="Lucas S."/>
            <person name="Van de Peer Y."/>
            <person name="Podila G.K."/>
            <person name="Polle A."/>
            <person name="Pukkila P.J."/>
            <person name="Richardson P.M."/>
            <person name="Rouze P."/>
            <person name="Sanders I.R."/>
            <person name="Stajich J.E."/>
            <person name="Tunlid A."/>
            <person name="Tuskan G."/>
            <person name="Grigoriev I.V."/>
        </authorList>
    </citation>
    <scope>NUCLEOTIDE SEQUENCE [LARGE SCALE GENOMIC DNA]</scope>
    <source>
        <strain evidence="2">S238N-H82 / ATCC MYA-4686</strain>
    </source>
</reference>
<dbReference type="InParanoid" id="B0DMZ0"/>
<evidence type="ECO:0000313" key="2">
    <source>
        <dbReference type="Proteomes" id="UP000001194"/>
    </source>
</evidence>
<dbReference type="EMBL" id="DS547120">
    <property type="protein sequence ID" value="EDR04133.1"/>
    <property type="molecule type" value="Genomic_DNA"/>
</dbReference>
<proteinExistence type="predicted"/>
<sequence>MYLITSCLIDQILCWLLESSLLDFVIHGIWKMFLPVKATPTITPLHSYRCTYWW</sequence>
<gene>
    <name evidence="1" type="ORF">LACBIDRAFT_306472</name>
</gene>
<dbReference type="KEGG" id="lbc:LACBIDRAFT_306472"/>
<protein>
    <submittedName>
        <fullName evidence="1">Predicted protein</fullName>
    </submittedName>
</protein>
<dbReference type="AlphaFoldDB" id="B0DMZ0"/>
<dbReference type="RefSeq" id="XP_001885388.1">
    <property type="nucleotide sequence ID" value="XM_001885353.1"/>
</dbReference>
<dbReference type="HOGENOM" id="CLU_2922959_0_0_1"/>
<dbReference type="Proteomes" id="UP000001194">
    <property type="component" value="Unassembled WGS sequence"/>
</dbReference>
<name>B0DMZ0_LACBS</name>
<organism evidence="2">
    <name type="scientific">Laccaria bicolor (strain S238N-H82 / ATCC MYA-4686)</name>
    <name type="common">Bicoloured deceiver</name>
    <name type="synonym">Laccaria laccata var. bicolor</name>
    <dbReference type="NCBI Taxonomy" id="486041"/>
    <lineage>
        <taxon>Eukaryota</taxon>
        <taxon>Fungi</taxon>
        <taxon>Dikarya</taxon>
        <taxon>Basidiomycota</taxon>
        <taxon>Agaricomycotina</taxon>
        <taxon>Agaricomycetes</taxon>
        <taxon>Agaricomycetidae</taxon>
        <taxon>Agaricales</taxon>
        <taxon>Agaricineae</taxon>
        <taxon>Hydnangiaceae</taxon>
        <taxon>Laccaria</taxon>
    </lineage>
</organism>
<evidence type="ECO:0000313" key="1">
    <source>
        <dbReference type="EMBL" id="EDR04133.1"/>
    </source>
</evidence>
<dbReference type="GeneID" id="6080866"/>
<keyword evidence="2" id="KW-1185">Reference proteome</keyword>